<name>A0A9P8C8I7_9HELO</name>
<keyword evidence="3" id="KW-1185">Reference proteome</keyword>
<protein>
    <submittedName>
        <fullName evidence="2">Uncharacterized protein</fullName>
    </submittedName>
</protein>
<reference evidence="2" key="1">
    <citation type="journal article" date="2021" name="IMA Fungus">
        <title>Genomic characterization of three marine fungi, including Emericellopsis atlantica sp. nov. with signatures of a generalist lifestyle and marine biomass degradation.</title>
        <authorList>
            <person name="Hagestad O.C."/>
            <person name="Hou L."/>
            <person name="Andersen J.H."/>
            <person name="Hansen E.H."/>
            <person name="Altermark B."/>
            <person name="Li C."/>
            <person name="Kuhnert E."/>
            <person name="Cox R.J."/>
            <person name="Crous P.W."/>
            <person name="Spatafora J.W."/>
            <person name="Lail K."/>
            <person name="Amirebrahimi M."/>
            <person name="Lipzen A."/>
            <person name="Pangilinan J."/>
            <person name="Andreopoulos W."/>
            <person name="Hayes R.D."/>
            <person name="Ng V."/>
            <person name="Grigoriev I.V."/>
            <person name="Jackson S.A."/>
            <person name="Sutton T.D.S."/>
            <person name="Dobson A.D.W."/>
            <person name="Rama T."/>
        </authorList>
    </citation>
    <scope>NUCLEOTIDE SEQUENCE</scope>
    <source>
        <strain evidence="2">TRa018bII</strain>
    </source>
</reference>
<dbReference type="AlphaFoldDB" id="A0A9P8C8I7"/>
<evidence type="ECO:0000313" key="2">
    <source>
        <dbReference type="EMBL" id="KAG9236146.1"/>
    </source>
</evidence>
<gene>
    <name evidence="2" type="ORF">BJ875DRAFT_482570</name>
</gene>
<comment type="caution">
    <text evidence="2">The sequence shown here is derived from an EMBL/GenBank/DDBJ whole genome shotgun (WGS) entry which is preliminary data.</text>
</comment>
<evidence type="ECO:0000256" key="1">
    <source>
        <dbReference type="SAM" id="MobiDB-lite"/>
    </source>
</evidence>
<dbReference type="EMBL" id="MU251414">
    <property type="protein sequence ID" value="KAG9236146.1"/>
    <property type="molecule type" value="Genomic_DNA"/>
</dbReference>
<feature type="region of interest" description="Disordered" evidence="1">
    <location>
        <begin position="87"/>
        <end position="117"/>
    </location>
</feature>
<dbReference type="OrthoDB" id="5413589at2759"/>
<organism evidence="2 3">
    <name type="scientific">Amylocarpus encephaloides</name>
    <dbReference type="NCBI Taxonomy" id="45428"/>
    <lineage>
        <taxon>Eukaryota</taxon>
        <taxon>Fungi</taxon>
        <taxon>Dikarya</taxon>
        <taxon>Ascomycota</taxon>
        <taxon>Pezizomycotina</taxon>
        <taxon>Leotiomycetes</taxon>
        <taxon>Helotiales</taxon>
        <taxon>Helotiales incertae sedis</taxon>
        <taxon>Amylocarpus</taxon>
    </lineage>
</organism>
<evidence type="ECO:0000313" key="3">
    <source>
        <dbReference type="Proteomes" id="UP000824998"/>
    </source>
</evidence>
<sequence>MAIAVLAVASQATPAASTDLPVGAFCNRYLDNACADGVECFTLMSDGKDQCGGYMADCDYDSQCMSSECGGPWGYCVRASVSTATRTTTTTTNTRSTPVSSTPTPVSSTLTPVSSTLTPTGGLPLGASCSPLIDNQCANGANCYATNSALIPRCGNFQASCTSNAQCAFNTCSDGLCDGFLAPRSTVTATKQGRPTTTPIASNSTIVVPIRGPDPTAPEQNNEVAQLGGSLTAVLAVAALVALVL</sequence>
<dbReference type="Proteomes" id="UP000824998">
    <property type="component" value="Unassembled WGS sequence"/>
</dbReference>
<proteinExistence type="predicted"/>
<accession>A0A9P8C8I7</accession>